<dbReference type="Gene3D" id="3.40.50.2300">
    <property type="match status" value="2"/>
</dbReference>
<dbReference type="EMBL" id="JACDXW010000005">
    <property type="protein sequence ID" value="MCB5364282.1"/>
    <property type="molecule type" value="Genomic_DNA"/>
</dbReference>
<evidence type="ECO:0000313" key="5">
    <source>
        <dbReference type="EMBL" id="MCB5364282.1"/>
    </source>
</evidence>
<evidence type="ECO:0000256" key="2">
    <source>
        <dbReference type="ARBA" id="ARBA00022729"/>
    </source>
</evidence>
<evidence type="ECO:0000259" key="4">
    <source>
        <dbReference type="Pfam" id="PF13458"/>
    </source>
</evidence>
<dbReference type="PANTHER" id="PTHR30483">
    <property type="entry name" value="LEUCINE-SPECIFIC-BINDING PROTEIN"/>
    <property type="match status" value="1"/>
</dbReference>
<keyword evidence="2 3" id="KW-0732">Signal</keyword>
<evidence type="ECO:0000256" key="1">
    <source>
        <dbReference type="ARBA" id="ARBA00010062"/>
    </source>
</evidence>
<organism evidence="5 6">
    <name type="scientific">Mesopusillimonas faecipullorum</name>
    <dbReference type="NCBI Taxonomy" id="2755040"/>
    <lineage>
        <taxon>Bacteria</taxon>
        <taxon>Pseudomonadati</taxon>
        <taxon>Pseudomonadota</taxon>
        <taxon>Betaproteobacteria</taxon>
        <taxon>Burkholderiales</taxon>
        <taxon>Alcaligenaceae</taxon>
        <taxon>Mesopusillimonas</taxon>
    </lineage>
</organism>
<name>A0ABS8CE06_9BURK</name>
<dbReference type="Proteomes" id="UP000776983">
    <property type="component" value="Unassembled WGS sequence"/>
</dbReference>
<gene>
    <name evidence="5" type="ORF">H0484_11035</name>
</gene>
<dbReference type="Pfam" id="PF13458">
    <property type="entry name" value="Peripla_BP_6"/>
    <property type="match status" value="1"/>
</dbReference>
<dbReference type="InterPro" id="IPR051010">
    <property type="entry name" value="BCAA_transport"/>
</dbReference>
<comment type="caution">
    <text evidence="5">The sequence shown here is derived from an EMBL/GenBank/DDBJ whole genome shotgun (WGS) entry which is preliminary data.</text>
</comment>
<dbReference type="PANTHER" id="PTHR30483:SF38">
    <property type="entry name" value="BLR7848 PROTEIN"/>
    <property type="match status" value="1"/>
</dbReference>
<protein>
    <submittedName>
        <fullName evidence="5">ABC transporter substrate-binding protein</fullName>
    </submittedName>
</protein>
<dbReference type="InterPro" id="IPR028081">
    <property type="entry name" value="Leu-bd"/>
</dbReference>
<keyword evidence="6" id="KW-1185">Reference proteome</keyword>
<evidence type="ECO:0000313" key="6">
    <source>
        <dbReference type="Proteomes" id="UP000776983"/>
    </source>
</evidence>
<proteinExistence type="inferred from homology"/>
<dbReference type="CDD" id="cd06333">
    <property type="entry name" value="PBP1_ABC_RPA1789-like"/>
    <property type="match status" value="1"/>
</dbReference>
<reference evidence="5 6" key="1">
    <citation type="submission" date="2020-07" db="EMBL/GenBank/DDBJ databases">
        <title>Pusillimonas sp. nov., isolated from poultry manure in Taiwan.</title>
        <authorList>
            <person name="Lin S.-Y."/>
            <person name="Tang Y.-S."/>
            <person name="Young C.-C."/>
        </authorList>
    </citation>
    <scope>NUCLEOTIDE SEQUENCE [LARGE SCALE GENOMIC DNA]</scope>
    <source>
        <strain evidence="5 6">CC-YST705</strain>
    </source>
</reference>
<dbReference type="InterPro" id="IPR028082">
    <property type="entry name" value="Peripla_BP_I"/>
</dbReference>
<feature type="signal peptide" evidence="3">
    <location>
        <begin position="1"/>
        <end position="25"/>
    </location>
</feature>
<sequence>MKIISKLAGALAAVSLLPSAGGALAQVSVGVVVSTTGPGAVLGIPYRNVFEILPKEIGGEAVRYVVLDDASDVTTGVRNAKKLIDENKIDVLVGSNSVPVSRAMMQVAVESKVPLIVLSPMLLDGVEHPWTFGVPQPMPLMVNAVLEHMKQNGVQKLGYIGFADAWGEAVYKTLNPQDVVPGLELTSNERYQRNDVSLTTQALKTIATQPDAVMVGGSGAPGALPHIALSERGYKGTVYNTHGSVSGDFIRIGGAHAEAAVAPTGPFLFADQLSDGNPIKPVATKYLTMYDDAYGASARSPFAGYAFDAYLLLQAALPEALKTASPGTPELRQALRDSLETNVKNVVGTQGIYTMTPQDHNGLDHRARVLVQVKNGKWELMKE</sequence>
<feature type="chain" id="PRO_5045483032" evidence="3">
    <location>
        <begin position="26"/>
        <end position="383"/>
    </location>
</feature>
<comment type="similarity">
    <text evidence="1">Belongs to the leucine-binding protein family.</text>
</comment>
<dbReference type="SUPFAM" id="SSF53822">
    <property type="entry name" value="Periplasmic binding protein-like I"/>
    <property type="match status" value="1"/>
</dbReference>
<evidence type="ECO:0000256" key="3">
    <source>
        <dbReference type="SAM" id="SignalP"/>
    </source>
</evidence>
<accession>A0ABS8CE06</accession>
<feature type="domain" description="Leucine-binding protein" evidence="4">
    <location>
        <begin position="26"/>
        <end position="376"/>
    </location>
</feature>